<dbReference type="AlphaFoldDB" id="A0A9W9F2W8"/>
<sequence length="300" mass="33960">METRNPQPDLRIQSSASFVDSLINDLSKLEPLNIPANQLDPPRTQRVLQEKHPQNPLSRLPPSQLARAKPIMLTLHCLFPNDLLPALDILDHRLVHRLVRQDRAMDSNHDKIATPHESRTITLVQDSESEAGHGHTKTQFHQPEDIFFVTSASTAPPPGAEQTPQSQPQLHDQMKGYETGVHLQFVNMFWLLCCLLDARACLGVMETADVWFRWRSWQVGVRVGVDEYDVVLQQPSQRHRLGTQTGLWKVIDISTITNGMPRETNTPTLIINGGKSDSRRSTMECINHRYASKAGPSRLR</sequence>
<dbReference type="Proteomes" id="UP001149165">
    <property type="component" value="Unassembled WGS sequence"/>
</dbReference>
<dbReference type="OrthoDB" id="5413281at2759"/>
<name>A0A9W9F2W8_9EURO</name>
<reference evidence="2" key="2">
    <citation type="journal article" date="2023" name="IMA Fungus">
        <title>Comparative genomic study of the Penicillium genus elucidates a diverse pangenome and 15 lateral gene transfer events.</title>
        <authorList>
            <person name="Petersen C."/>
            <person name="Sorensen T."/>
            <person name="Nielsen M.R."/>
            <person name="Sondergaard T.E."/>
            <person name="Sorensen J.L."/>
            <person name="Fitzpatrick D.A."/>
            <person name="Frisvad J.C."/>
            <person name="Nielsen K.L."/>
        </authorList>
    </citation>
    <scope>NUCLEOTIDE SEQUENCE</scope>
    <source>
        <strain evidence="2">IBT 30069</strain>
    </source>
</reference>
<evidence type="ECO:0000313" key="2">
    <source>
        <dbReference type="EMBL" id="KAJ5092688.1"/>
    </source>
</evidence>
<comment type="caution">
    <text evidence="2">The sequence shown here is derived from an EMBL/GenBank/DDBJ whole genome shotgun (WGS) entry which is preliminary data.</text>
</comment>
<feature type="region of interest" description="Disordered" evidence="1">
    <location>
        <begin position="33"/>
        <end position="62"/>
    </location>
</feature>
<protein>
    <submittedName>
        <fullName evidence="2">Uncharacterized protein</fullName>
    </submittedName>
</protein>
<evidence type="ECO:0000256" key="1">
    <source>
        <dbReference type="SAM" id="MobiDB-lite"/>
    </source>
</evidence>
<dbReference type="EMBL" id="JAPQKH010000006">
    <property type="protein sequence ID" value="KAJ5092688.1"/>
    <property type="molecule type" value="Genomic_DNA"/>
</dbReference>
<keyword evidence="3" id="KW-1185">Reference proteome</keyword>
<gene>
    <name evidence="2" type="ORF">N7456_008549</name>
</gene>
<proteinExistence type="predicted"/>
<accession>A0A9W9F2W8</accession>
<reference evidence="2" key="1">
    <citation type="submission" date="2022-11" db="EMBL/GenBank/DDBJ databases">
        <authorList>
            <person name="Petersen C."/>
        </authorList>
    </citation>
    <scope>NUCLEOTIDE SEQUENCE</scope>
    <source>
        <strain evidence="2">IBT 30069</strain>
    </source>
</reference>
<organism evidence="2 3">
    <name type="scientific">Penicillium angulare</name>
    <dbReference type="NCBI Taxonomy" id="116970"/>
    <lineage>
        <taxon>Eukaryota</taxon>
        <taxon>Fungi</taxon>
        <taxon>Dikarya</taxon>
        <taxon>Ascomycota</taxon>
        <taxon>Pezizomycotina</taxon>
        <taxon>Eurotiomycetes</taxon>
        <taxon>Eurotiomycetidae</taxon>
        <taxon>Eurotiales</taxon>
        <taxon>Aspergillaceae</taxon>
        <taxon>Penicillium</taxon>
    </lineage>
</organism>
<evidence type="ECO:0000313" key="3">
    <source>
        <dbReference type="Proteomes" id="UP001149165"/>
    </source>
</evidence>
<feature type="region of interest" description="Disordered" evidence="1">
    <location>
        <begin position="151"/>
        <end position="170"/>
    </location>
</feature>